<evidence type="ECO:0000313" key="14">
    <source>
        <dbReference type="Proteomes" id="UP001163046"/>
    </source>
</evidence>
<dbReference type="InterPro" id="IPR017452">
    <property type="entry name" value="GPCR_Rhodpsn_7TM"/>
</dbReference>
<evidence type="ECO:0000313" key="13">
    <source>
        <dbReference type="EMBL" id="KAJ7370392.1"/>
    </source>
</evidence>
<keyword evidence="14" id="KW-1185">Reference proteome</keyword>
<dbReference type="PRINTS" id="PR00237">
    <property type="entry name" value="GPCRRHODOPSN"/>
</dbReference>
<evidence type="ECO:0000256" key="1">
    <source>
        <dbReference type="ARBA" id="ARBA00004651"/>
    </source>
</evidence>
<proteinExistence type="predicted"/>
<feature type="compositionally biased region" description="Basic and acidic residues" evidence="10">
    <location>
        <begin position="370"/>
        <end position="398"/>
    </location>
</feature>
<dbReference type="Gene3D" id="1.20.1070.10">
    <property type="entry name" value="Rhodopsin 7-helix transmembrane proteins"/>
    <property type="match status" value="1"/>
</dbReference>
<dbReference type="InterPro" id="IPR000276">
    <property type="entry name" value="GPCR_Rhodpsn"/>
</dbReference>
<feature type="transmembrane region" description="Helical" evidence="11">
    <location>
        <begin position="12"/>
        <end position="36"/>
    </location>
</feature>
<keyword evidence="9" id="KW-0807">Transducer</keyword>
<feature type="compositionally biased region" description="Basic and acidic residues" evidence="10">
    <location>
        <begin position="409"/>
        <end position="428"/>
    </location>
</feature>
<gene>
    <name evidence="13" type="ORF">OS493_032569</name>
</gene>
<dbReference type="PROSITE" id="PS50262">
    <property type="entry name" value="G_PROTEIN_RECEP_F1_2"/>
    <property type="match status" value="1"/>
</dbReference>
<name>A0A9X0CNM9_9CNID</name>
<keyword evidence="3 11" id="KW-0812">Transmembrane</keyword>
<organism evidence="13 14">
    <name type="scientific">Desmophyllum pertusum</name>
    <dbReference type="NCBI Taxonomy" id="174260"/>
    <lineage>
        <taxon>Eukaryota</taxon>
        <taxon>Metazoa</taxon>
        <taxon>Cnidaria</taxon>
        <taxon>Anthozoa</taxon>
        <taxon>Hexacorallia</taxon>
        <taxon>Scleractinia</taxon>
        <taxon>Caryophylliina</taxon>
        <taxon>Caryophylliidae</taxon>
        <taxon>Desmophyllum</taxon>
    </lineage>
</organism>
<keyword evidence="2" id="KW-1003">Cell membrane</keyword>
<feature type="domain" description="G-protein coupled receptors family 1 profile" evidence="12">
    <location>
        <begin position="27"/>
        <end position="285"/>
    </location>
</feature>
<evidence type="ECO:0000256" key="11">
    <source>
        <dbReference type="SAM" id="Phobius"/>
    </source>
</evidence>
<keyword evidence="8" id="KW-0325">Glycoprotein</keyword>
<dbReference type="GO" id="GO:0004930">
    <property type="term" value="F:G protein-coupled receptor activity"/>
    <property type="evidence" value="ECO:0007669"/>
    <property type="project" value="UniProtKB-KW"/>
</dbReference>
<feature type="transmembrane region" description="Helical" evidence="11">
    <location>
        <begin position="265"/>
        <end position="287"/>
    </location>
</feature>
<dbReference type="PANTHER" id="PTHR24246:SF27">
    <property type="entry name" value="ADENOSINE RECEPTOR, ISOFORM A"/>
    <property type="match status" value="1"/>
</dbReference>
<evidence type="ECO:0000256" key="4">
    <source>
        <dbReference type="ARBA" id="ARBA00022989"/>
    </source>
</evidence>
<dbReference type="OrthoDB" id="5977317at2759"/>
<evidence type="ECO:0000256" key="10">
    <source>
        <dbReference type="SAM" id="MobiDB-lite"/>
    </source>
</evidence>
<dbReference type="Pfam" id="PF00001">
    <property type="entry name" value="7tm_1"/>
    <property type="match status" value="1"/>
</dbReference>
<evidence type="ECO:0000256" key="7">
    <source>
        <dbReference type="ARBA" id="ARBA00023170"/>
    </source>
</evidence>
<keyword evidence="6 11" id="KW-0472">Membrane</keyword>
<feature type="region of interest" description="Disordered" evidence="10">
    <location>
        <begin position="202"/>
        <end position="232"/>
    </location>
</feature>
<feature type="transmembrane region" description="Helical" evidence="11">
    <location>
        <begin position="170"/>
        <end position="192"/>
    </location>
</feature>
<keyword evidence="7" id="KW-0675">Receptor</keyword>
<comment type="subcellular location">
    <subcellularLocation>
        <location evidence="1">Cell membrane</location>
        <topology evidence="1">Multi-pass membrane protein</topology>
    </subcellularLocation>
</comment>
<accession>A0A9X0CNM9</accession>
<reference evidence="13" key="1">
    <citation type="submission" date="2023-01" db="EMBL/GenBank/DDBJ databases">
        <title>Genome assembly of the deep-sea coral Lophelia pertusa.</title>
        <authorList>
            <person name="Herrera S."/>
            <person name="Cordes E."/>
        </authorList>
    </citation>
    <scope>NUCLEOTIDE SEQUENCE</scope>
    <source>
        <strain evidence="13">USNM1676648</strain>
        <tissue evidence="13">Polyp</tissue>
    </source>
</reference>
<evidence type="ECO:0000256" key="5">
    <source>
        <dbReference type="ARBA" id="ARBA00023040"/>
    </source>
</evidence>
<keyword evidence="4 11" id="KW-1133">Transmembrane helix</keyword>
<keyword evidence="5" id="KW-0297">G-protein coupled receptor</keyword>
<feature type="transmembrane region" description="Helical" evidence="11">
    <location>
        <begin position="233"/>
        <end position="253"/>
    </location>
</feature>
<evidence type="ECO:0000256" key="2">
    <source>
        <dbReference type="ARBA" id="ARBA00022475"/>
    </source>
</evidence>
<feature type="transmembrane region" description="Helical" evidence="11">
    <location>
        <begin position="48"/>
        <end position="72"/>
    </location>
</feature>
<evidence type="ECO:0000256" key="9">
    <source>
        <dbReference type="ARBA" id="ARBA00023224"/>
    </source>
</evidence>
<sequence length="484" mass="54947">MYPAKPLLTKIIMSVLTAILASASMLANGFVLAVIARFKSLRTVPNILVANLAVVDLLNSAINLPLHIITTLEASWYRGKNLAILNSFLNRVFATLNLVSMLAMMANLYLAIAFDLKYFTWKTKKKALVCVFLIWLFSIVMVVLLSIPLLDINIGDAPVSEYRAEIFKQGKHFVAAFMSLFIISGGVLGFLTTRSIKKKKNKVFKSPQRRDELTSSPSPSTTTKRHPSKQNNLHYNSCLPPLLSYVPSIVYAVVGLQKETQAENWFGFITWYSLHFISALNPIIYYLRSKRLRSAFKQFLKDPLVSSDFKEKPNGRSNEQQRKVELMARKTNGARAEGRKALEVEGGAQQRRQKNSERRNALVILQIENPEAHPYVHQEDEERSEYERSKEQSGEARALKIQVQNQQECDGKQKETVEGKEQVLKNRTLENVSRKRLPSSSRNKVHPLGVTEMYKTGDQGEEEGKYKRSISMRGEQEKSSQTCR</sequence>
<evidence type="ECO:0000256" key="8">
    <source>
        <dbReference type="ARBA" id="ARBA00023180"/>
    </source>
</evidence>
<evidence type="ECO:0000259" key="12">
    <source>
        <dbReference type="PROSITE" id="PS50262"/>
    </source>
</evidence>
<dbReference type="EMBL" id="MU826866">
    <property type="protein sequence ID" value="KAJ7370392.1"/>
    <property type="molecule type" value="Genomic_DNA"/>
</dbReference>
<protein>
    <recommendedName>
        <fullName evidence="12">G-protein coupled receptors family 1 profile domain-containing protein</fullName>
    </recommendedName>
</protein>
<evidence type="ECO:0000256" key="6">
    <source>
        <dbReference type="ARBA" id="ARBA00023136"/>
    </source>
</evidence>
<dbReference type="AlphaFoldDB" id="A0A9X0CNM9"/>
<dbReference type="GO" id="GO:0005886">
    <property type="term" value="C:plasma membrane"/>
    <property type="evidence" value="ECO:0007669"/>
    <property type="project" value="UniProtKB-SubCell"/>
</dbReference>
<dbReference type="PANTHER" id="PTHR24246">
    <property type="entry name" value="OLFACTORY RECEPTOR AND ADENOSINE RECEPTOR"/>
    <property type="match status" value="1"/>
</dbReference>
<dbReference type="CDD" id="cd00637">
    <property type="entry name" value="7tm_classA_rhodopsin-like"/>
    <property type="match status" value="1"/>
</dbReference>
<feature type="transmembrane region" description="Helical" evidence="11">
    <location>
        <begin position="128"/>
        <end position="150"/>
    </location>
</feature>
<feature type="transmembrane region" description="Helical" evidence="11">
    <location>
        <begin position="92"/>
        <end position="116"/>
    </location>
</feature>
<dbReference type="Proteomes" id="UP001163046">
    <property type="component" value="Unassembled WGS sequence"/>
</dbReference>
<evidence type="ECO:0000256" key="3">
    <source>
        <dbReference type="ARBA" id="ARBA00022692"/>
    </source>
</evidence>
<feature type="region of interest" description="Disordered" evidence="10">
    <location>
        <begin position="369"/>
        <end position="484"/>
    </location>
</feature>
<comment type="caution">
    <text evidence="13">The sequence shown here is derived from an EMBL/GenBank/DDBJ whole genome shotgun (WGS) entry which is preliminary data.</text>
</comment>
<dbReference type="SUPFAM" id="SSF81321">
    <property type="entry name" value="Family A G protein-coupled receptor-like"/>
    <property type="match status" value="1"/>
</dbReference>